<dbReference type="InterPro" id="IPR052220">
    <property type="entry name" value="METTL25"/>
</dbReference>
<feature type="region of interest" description="Disordered" evidence="1">
    <location>
        <begin position="559"/>
        <end position="579"/>
    </location>
</feature>
<feature type="domain" description="Methyltransferase" evidence="2">
    <location>
        <begin position="139"/>
        <end position="431"/>
    </location>
</feature>
<feature type="compositionally biased region" description="Basic residues" evidence="1">
    <location>
        <begin position="233"/>
        <end position="242"/>
    </location>
</feature>
<evidence type="ECO:0000313" key="3">
    <source>
        <dbReference type="EMBL" id="KAF2021140.1"/>
    </source>
</evidence>
<sequence length="704" mass="78289">MGPDSPLPISAEFSSVDEYVDSLLKFATSSWLLQTLCGGVHILDFYTRSPDLYSTILPESWRLWFKECDIMDILDLLMREDLTQFDSESVKEWRNGPAPPKDLINYLKEVRKHLLGRDFPSTLSKSSIARHIAVGMKVKKVHEVDNFARYVDKLTTDISAAGKKEISHLVDFGSGQNYLGRALAAPPYSKHLVAVESRQHNIEGAKNMDVLARLVPKPLVMRNKKEFREQLKKQGKWKKGLKSKSQGNDVSVDSNTTTKKNGQEDLISCDVDGCEPVSTTQPSQDPVKEDASVEMDTRAQQNDSPGTPPKTEQVLDVRKETETTTTTLQIYTEGHGSVQYVGHVIKDGDLGPVVEQILDSSRVSDEDAVPSGVVEEPANLEAVPKLKEPNLMVMSLHSCGNLVHHGLRSLLLNPAVSTVAMVGCCYNLVTERLGPPTYKLPTLRPNHPRLEKTAGAFDPHGFPMSERLAEYPLPYQPFSSTNGENVNSESPKGIRLNITARMMAVQAPFNWGPEDSELFFTRHFYRALLQRIFLDRGVIAPPVNGDGFDGEAVSAAGHSSKVNWTPPNGRGPGLSSDGTTTPLTIGTLRKFAYNDFVSYVRAAIGKLTAPNSFCEVDPEFIRSKMDGLTDDDIRNYEQQNLEKKKELSVMWGLMAFSAGVVEAVIVTDRWLWLKEQPEVETAWVEPVFEYKMSPRNLVVVGIKK</sequence>
<feature type="compositionally biased region" description="Polar residues" evidence="1">
    <location>
        <begin position="248"/>
        <end position="260"/>
    </location>
</feature>
<keyword evidence="4" id="KW-1185">Reference proteome</keyword>
<dbReference type="OrthoDB" id="10258156at2759"/>
<gene>
    <name evidence="3" type="ORF">BU24DRAFT_416807</name>
</gene>
<reference evidence="3" key="1">
    <citation type="journal article" date="2020" name="Stud. Mycol.">
        <title>101 Dothideomycetes genomes: a test case for predicting lifestyles and emergence of pathogens.</title>
        <authorList>
            <person name="Haridas S."/>
            <person name="Albert R."/>
            <person name="Binder M."/>
            <person name="Bloem J."/>
            <person name="Labutti K."/>
            <person name="Salamov A."/>
            <person name="Andreopoulos B."/>
            <person name="Baker S."/>
            <person name="Barry K."/>
            <person name="Bills G."/>
            <person name="Bluhm B."/>
            <person name="Cannon C."/>
            <person name="Castanera R."/>
            <person name="Culley D."/>
            <person name="Daum C."/>
            <person name="Ezra D."/>
            <person name="Gonzalez J."/>
            <person name="Henrissat B."/>
            <person name="Kuo A."/>
            <person name="Liang C."/>
            <person name="Lipzen A."/>
            <person name="Lutzoni F."/>
            <person name="Magnuson J."/>
            <person name="Mondo S."/>
            <person name="Nolan M."/>
            <person name="Ohm R."/>
            <person name="Pangilinan J."/>
            <person name="Park H.-J."/>
            <person name="Ramirez L."/>
            <person name="Alfaro M."/>
            <person name="Sun H."/>
            <person name="Tritt A."/>
            <person name="Yoshinaga Y."/>
            <person name="Zwiers L.-H."/>
            <person name="Turgeon B."/>
            <person name="Goodwin S."/>
            <person name="Spatafora J."/>
            <person name="Crous P."/>
            <person name="Grigoriev I."/>
        </authorList>
    </citation>
    <scope>NUCLEOTIDE SEQUENCE</scope>
    <source>
        <strain evidence="3">CBS 175.79</strain>
    </source>
</reference>
<dbReference type="GeneID" id="54283945"/>
<feature type="compositionally biased region" description="Basic and acidic residues" evidence="1">
    <location>
        <begin position="286"/>
        <end position="297"/>
    </location>
</feature>
<dbReference type="PANTHER" id="PTHR12496:SF0">
    <property type="entry name" value="METHYLTRANSFERASE DOMAIN-CONTAINING PROTEIN"/>
    <property type="match status" value="1"/>
</dbReference>
<evidence type="ECO:0000259" key="2">
    <source>
        <dbReference type="Pfam" id="PF13679"/>
    </source>
</evidence>
<evidence type="ECO:0000256" key="1">
    <source>
        <dbReference type="SAM" id="MobiDB-lite"/>
    </source>
</evidence>
<protein>
    <recommendedName>
        <fullName evidence="2">Methyltransferase domain-containing protein</fullName>
    </recommendedName>
</protein>
<dbReference type="Proteomes" id="UP000799778">
    <property type="component" value="Unassembled WGS sequence"/>
</dbReference>
<name>A0A6A5Y8K0_9PLEO</name>
<dbReference type="Pfam" id="PF13679">
    <property type="entry name" value="Methyltransf_32"/>
    <property type="match status" value="1"/>
</dbReference>
<dbReference type="EMBL" id="ML978066">
    <property type="protein sequence ID" value="KAF2021140.1"/>
    <property type="molecule type" value="Genomic_DNA"/>
</dbReference>
<dbReference type="InterPro" id="IPR025714">
    <property type="entry name" value="Methyltranfer_dom"/>
</dbReference>
<dbReference type="AlphaFoldDB" id="A0A6A5Y8K0"/>
<dbReference type="PANTHER" id="PTHR12496">
    <property type="entry name" value="CGI-41 METHYLTRANSFERASE"/>
    <property type="match status" value="1"/>
</dbReference>
<organism evidence="3 4">
    <name type="scientific">Aaosphaeria arxii CBS 175.79</name>
    <dbReference type="NCBI Taxonomy" id="1450172"/>
    <lineage>
        <taxon>Eukaryota</taxon>
        <taxon>Fungi</taxon>
        <taxon>Dikarya</taxon>
        <taxon>Ascomycota</taxon>
        <taxon>Pezizomycotina</taxon>
        <taxon>Dothideomycetes</taxon>
        <taxon>Pleosporomycetidae</taxon>
        <taxon>Pleosporales</taxon>
        <taxon>Pleosporales incertae sedis</taxon>
        <taxon>Aaosphaeria</taxon>
    </lineage>
</organism>
<proteinExistence type="predicted"/>
<evidence type="ECO:0000313" key="4">
    <source>
        <dbReference type="Proteomes" id="UP000799778"/>
    </source>
</evidence>
<accession>A0A6A5Y8K0</accession>
<feature type="region of interest" description="Disordered" evidence="1">
    <location>
        <begin position="232"/>
        <end position="317"/>
    </location>
</feature>
<dbReference type="RefSeq" id="XP_033389479.1">
    <property type="nucleotide sequence ID" value="XM_033526548.1"/>
</dbReference>